<dbReference type="InterPro" id="IPR025667">
    <property type="entry name" value="SprB_repeat"/>
</dbReference>
<dbReference type="STRING" id="477680.SAMN05421788_107163"/>
<reference evidence="3" key="1">
    <citation type="submission" date="2017-01" db="EMBL/GenBank/DDBJ databases">
        <authorList>
            <person name="Varghese N."/>
            <person name="Submissions S."/>
        </authorList>
    </citation>
    <scope>NUCLEOTIDE SEQUENCE [LARGE SCALE GENOMIC DNA]</scope>
    <source>
        <strain evidence="3">DSM 21054</strain>
    </source>
</reference>
<dbReference type="InterPro" id="IPR026444">
    <property type="entry name" value="Secre_tail"/>
</dbReference>
<feature type="chain" id="PRO_5030022903" evidence="1">
    <location>
        <begin position="28"/>
        <end position="1648"/>
    </location>
</feature>
<dbReference type="Pfam" id="PF13573">
    <property type="entry name" value="SprB"/>
    <property type="match status" value="3"/>
</dbReference>
<proteinExistence type="predicted"/>
<evidence type="ECO:0000313" key="3">
    <source>
        <dbReference type="Proteomes" id="UP000186917"/>
    </source>
</evidence>
<protein>
    <submittedName>
        <fullName evidence="2">Por secretion system C-terminal sorting domain-containing protein</fullName>
    </submittedName>
</protein>
<dbReference type="NCBIfam" id="TIGR04183">
    <property type="entry name" value="Por_Secre_tail"/>
    <property type="match status" value="1"/>
</dbReference>
<dbReference type="KEGG" id="fln:FLA_2518"/>
<dbReference type="EMBL" id="FTOR01000007">
    <property type="protein sequence ID" value="SIT27185.1"/>
    <property type="molecule type" value="Genomic_DNA"/>
</dbReference>
<dbReference type="SUPFAM" id="SSF82171">
    <property type="entry name" value="DPP6 N-terminal domain-like"/>
    <property type="match status" value="1"/>
</dbReference>
<evidence type="ECO:0000256" key="1">
    <source>
        <dbReference type="SAM" id="SignalP"/>
    </source>
</evidence>
<dbReference type="RefSeq" id="WP_076380755.1">
    <property type="nucleotide sequence ID" value="NZ_AP017422.1"/>
</dbReference>
<dbReference type="OrthoDB" id="9760282at2"/>
<dbReference type="Gene3D" id="2.60.40.740">
    <property type="match status" value="1"/>
</dbReference>
<accession>A0A173MG85</accession>
<gene>
    <name evidence="2" type="ORF">SAMN05421788_107163</name>
</gene>
<organism evidence="2 3">
    <name type="scientific">Filimonas lacunae</name>
    <dbReference type="NCBI Taxonomy" id="477680"/>
    <lineage>
        <taxon>Bacteria</taxon>
        <taxon>Pseudomonadati</taxon>
        <taxon>Bacteroidota</taxon>
        <taxon>Chitinophagia</taxon>
        <taxon>Chitinophagales</taxon>
        <taxon>Chitinophagaceae</taxon>
        <taxon>Filimonas</taxon>
    </lineage>
</organism>
<feature type="signal peptide" evidence="1">
    <location>
        <begin position="1"/>
        <end position="27"/>
    </location>
</feature>
<dbReference type="Proteomes" id="UP000186917">
    <property type="component" value="Unassembled WGS sequence"/>
</dbReference>
<evidence type="ECO:0000313" key="2">
    <source>
        <dbReference type="EMBL" id="SIT27185.1"/>
    </source>
</evidence>
<keyword evidence="1" id="KW-0732">Signal</keyword>
<sequence>MKKNHTALPTHAWLLAVMLLGFLQVHAQSEGRYRVDLKVANVTPTGDYNDGCINNFSIFFRFTDKGTADSLVFKVENLNNWGSTHTKTLYFAAHRNLYLLNPKGSRNDKGWVGGCHGSDDAQGPVQTVTLPCVNKSYGSIIPDWNTNVSMVVAPERIDIYRTTDMLPTDTKIAITATWGFPAAVYNWQYGKITPVPHPGGTITYDTTWYNVPDSLQGKSTLNVCGEDIFGQDAVAGAGQPVTFRVASGCATSNTLLFTQRLASPHIVSVTPIPNVCWGQSYGSFKIKFDRQLIANEKLYLGVNGNGNQENSPMITALDADSSYTFPAKLAEGTYNIDVLGFYPDVTMATYTGSERYKATLELIDPTRIRGSIWTHTDVNCFAGQDGTVMLAPYPPLTNNGYYQAGYWHPGSTDTTWVGIRSGIILGPGGVTYRSVVSDLPMGSYAFALKTIDGCYGVDESKNIIVLPVTITQPAAPLVINDISQANPLSFGSTDGNVQSAVAGGTAATGNYSIAWLNSNSDILTNHTETTNPFITTLQSAGDGVYTLIATDDNYSKATGDNAKGCYASHTYTLVQPPLLQVNILQQTPLLCYGFTNASLYAAVTGGLPIPGRLYNYVWQKQVNSTWTAINQTDSIATNLAAGMYKVIITDQNNISKEATFEVLQPDALQYTSVHTNVFCNNGSDGSITLTATGGTQPYNAGIREAGGTTAWTTFSNETLHAVTGLPANSYVIQVKDANNCIMKDAGEAEVVSYQEVTQPTQKLTITNRLASPPLSFQATDGYITLQLDGGTPVSGGTYHIAWTDAQNAQLSSYANTTNPFTSRLNNLGEGRYAITAVDANYSAASGDANKAGCFVTDTFNLVQPPLLTLSLEQQNGVLCNNYNTGILYARVNGGMEVPSVRYRYQWLLDAGSGYAAIGQTDSVATSLKAGNYKVIITDQNGITREATHTITQPTALTYTTIHSAVLCNNGADGIITVNAAGGSGKYQLYWNTGGSDTWKAFEKDALTYSDSALTADTYTLYVKDSNDCVMRDASFNPVSTTITITQPAEALQLTDSTLINPLAFGSTDGSVTIRAKGGTPDANGLYTTQWTKDGSSWTTFTNTQPPFQTRVHDAGNGVYALTLSDINYSKAKGSNAAGCITTGTYRLVHPTLLTVQIIEQQVISCNGVADGVLYAKAEGGIEFTPDRYQYQWQQQINNVWSNITRTDSIAGALAAGNYKIIITDKNGIQKEATYTLQQPDVLTVQLSATQVTACHNNDGSALAVIAGGTKPYHIEWSNGDTTTQITQQPKGKYLAFVNDARGCYTQKQVALQSPNPIIITDSVVTQPLCYNYHTGAISYQVSGGQAPYQYTWSNGSTGQNITNLAKGNYTVTITDAQNCTEAFDFTITEPNQLVIELGPDRTLCRDQVYQANALLEEPGISYQWTASNGFTATIPVVTLTKAGKYYVTATNTNGCTASDNITISVSDQVIAASFAGSTQSFTNEDVVFVNISNPAPDWIKWEYPAVAGVTVKQQDSMSATVSFRDTGIYIIQMHAGTGVCEQTASQPITIIKGESLDDPGTTTEPFIKTFYLAPNPNNGQFKVVVSLQDASQIQLRLIDISSGRVVNTRKESGQANYELQYVLSIPAGTYALVLETPKGSRVLKVLIL</sequence>
<name>A0A173MG85_9BACT</name>
<keyword evidence="3" id="KW-1185">Reference proteome</keyword>